<comment type="catalytic activity">
    <reaction evidence="17">
        <text>L-threonyl-[protein] + ATP = O-phospho-L-threonyl-[protein] + ADP + H(+)</text>
        <dbReference type="Rhea" id="RHEA:46608"/>
        <dbReference type="Rhea" id="RHEA-COMP:11060"/>
        <dbReference type="Rhea" id="RHEA-COMP:11605"/>
        <dbReference type="ChEBI" id="CHEBI:15378"/>
        <dbReference type="ChEBI" id="CHEBI:30013"/>
        <dbReference type="ChEBI" id="CHEBI:30616"/>
        <dbReference type="ChEBI" id="CHEBI:61977"/>
        <dbReference type="ChEBI" id="CHEBI:456216"/>
        <dbReference type="EC" id="2.7.11.1"/>
    </reaction>
</comment>
<keyword evidence="4" id="KW-0597">Phosphoprotein</keyword>
<feature type="non-terminal residue" evidence="22">
    <location>
        <position position="1"/>
    </location>
</feature>
<keyword evidence="9" id="KW-0677">Repeat</keyword>
<keyword evidence="10 19" id="KW-0547">Nucleotide-binding</keyword>
<evidence type="ECO:0000256" key="8">
    <source>
        <dbReference type="ARBA" id="ARBA00022729"/>
    </source>
</evidence>
<dbReference type="Gene3D" id="3.30.200.20">
    <property type="entry name" value="Phosphorylase Kinase, domain 1"/>
    <property type="match status" value="1"/>
</dbReference>
<dbReference type="SUPFAM" id="SSF52058">
    <property type="entry name" value="L domain-like"/>
    <property type="match status" value="1"/>
</dbReference>
<dbReference type="PANTHER" id="PTHR48005:SF16">
    <property type="entry name" value="MDIS1-INTERACTING RECEPTOR LIKE KINASE 2-LIKE ISOFORM X1"/>
    <property type="match status" value="1"/>
</dbReference>
<evidence type="ECO:0000256" key="16">
    <source>
        <dbReference type="ARBA" id="ARBA00023180"/>
    </source>
</evidence>
<evidence type="ECO:0000313" key="23">
    <source>
        <dbReference type="Proteomes" id="UP000236630"/>
    </source>
</evidence>
<keyword evidence="15" id="KW-0675">Receptor</keyword>
<dbReference type="FunFam" id="3.80.10.10:FF:000383">
    <property type="entry name" value="Leucine-rich repeat receptor protein kinase EMS1"/>
    <property type="match status" value="1"/>
</dbReference>
<dbReference type="PROSITE" id="PS00107">
    <property type="entry name" value="PROTEIN_KINASE_ATP"/>
    <property type="match status" value="1"/>
</dbReference>
<dbReference type="InterPro" id="IPR032675">
    <property type="entry name" value="LRR_dom_sf"/>
</dbReference>
<dbReference type="Pfam" id="PF07714">
    <property type="entry name" value="PK_Tyr_Ser-Thr"/>
    <property type="match status" value="1"/>
</dbReference>
<dbReference type="InterPro" id="IPR000719">
    <property type="entry name" value="Prot_kinase_dom"/>
</dbReference>
<keyword evidence="3" id="KW-0723">Serine/threonine-protein kinase</keyword>
<dbReference type="Gene3D" id="1.10.510.10">
    <property type="entry name" value="Transferase(Phosphotransferase) domain 1"/>
    <property type="match status" value="1"/>
</dbReference>
<evidence type="ECO:0000256" key="1">
    <source>
        <dbReference type="ARBA" id="ARBA00004479"/>
    </source>
</evidence>
<evidence type="ECO:0000256" key="11">
    <source>
        <dbReference type="ARBA" id="ARBA00022777"/>
    </source>
</evidence>
<dbReference type="EMBL" id="BDQV01001951">
    <property type="protein sequence ID" value="GAY35403.1"/>
    <property type="molecule type" value="Genomic_DNA"/>
</dbReference>
<comment type="caution">
    <text evidence="22">The sequence shown here is derived from an EMBL/GenBank/DDBJ whole genome shotgun (WGS) entry which is preliminary data.</text>
</comment>
<dbReference type="InterPro" id="IPR001611">
    <property type="entry name" value="Leu-rich_rpt"/>
</dbReference>
<feature type="transmembrane region" description="Helical" evidence="20">
    <location>
        <begin position="129"/>
        <end position="152"/>
    </location>
</feature>
<evidence type="ECO:0000256" key="5">
    <source>
        <dbReference type="ARBA" id="ARBA00022614"/>
    </source>
</evidence>
<evidence type="ECO:0000259" key="21">
    <source>
        <dbReference type="PROSITE" id="PS50011"/>
    </source>
</evidence>
<keyword evidence="23" id="KW-1185">Reference proteome</keyword>
<name>A0A2H5N570_CITUN</name>
<dbReference type="Pfam" id="PF00560">
    <property type="entry name" value="LRR_1"/>
    <property type="match status" value="2"/>
</dbReference>
<dbReference type="FunFam" id="3.30.200.20:FF:000309">
    <property type="entry name" value="Leucine-rich repeat receptor protein kinase MSP1"/>
    <property type="match status" value="1"/>
</dbReference>
<reference evidence="22 23" key="1">
    <citation type="journal article" date="2017" name="Front. Genet.">
        <title>Draft sequencing of the heterozygous diploid genome of Satsuma (Citrus unshiu Marc.) using a hybrid assembly approach.</title>
        <authorList>
            <person name="Shimizu T."/>
            <person name="Tanizawa Y."/>
            <person name="Mochizuki T."/>
            <person name="Nagasaki H."/>
            <person name="Yoshioka T."/>
            <person name="Toyoda A."/>
            <person name="Fujiyama A."/>
            <person name="Kaminuma E."/>
            <person name="Nakamura Y."/>
        </authorList>
    </citation>
    <scope>NUCLEOTIDE SEQUENCE [LARGE SCALE GENOMIC DNA]</scope>
    <source>
        <strain evidence="23">cv. Miyagawa wase</strain>
    </source>
</reference>
<feature type="domain" description="Protein kinase" evidence="21">
    <location>
        <begin position="193"/>
        <end position="447"/>
    </location>
</feature>
<dbReference type="Proteomes" id="UP000236630">
    <property type="component" value="Unassembled WGS sequence"/>
</dbReference>
<evidence type="ECO:0000256" key="3">
    <source>
        <dbReference type="ARBA" id="ARBA00022527"/>
    </source>
</evidence>
<organism evidence="22 23">
    <name type="scientific">Citrus unshiu</name>
    <name type="common">Satsuma mandarin</name>
    <name type="synonym">Citrus nobilis var. unshiu</name>
    <dbReference type="NCBI Taxonomy" id="55188"/>
    <lineage>
        <taxon>Eukaryota</taxon>
        <taxon>Viridiplantae</taxon>
        <taxon>Streptophyta</taxon>
        <taxon>Embryophyta</taxon>
        <taxon>Tracheophyta</taxon>
        <taxon>Spermatophyta</taxon>
        <taxon>Magnoliopsida</taxon>
        <taxon>eudicotyledons</taxon>
        <taxon>Gunneridae</taxon>
        <taxon>Pentapetalae</taxon>
        <taxon>rosids</taxon>
        <taxon>malvids</taxon>
        <taxon>Sapindales</taxon>
        <taxon>Rutaceae</taxon>
        <taxon>Aurantioideae</taxon>
        <taxon>Citrus</taxon>
    </lineage>
</organism>
<keyword evidence="13 20" id="KW-1133">Transmembrane helix</keyword>
<gene>
    <name evidence="22" type="ORF">CUMW_278390</name>
</gene>
<evidence type="ECO:0000256" key="17">
    <source>
        <dbReference type="ARBA" id="ARBA00047899"/>
    </source>
</evidence>
<keyword evidence="16" id="KW-0325">Glycoprotein</keyword>
<dbReference type="GO" id="GO:0016020">
    <property type="term" value="C:membrane"/>
    <property type="evidence" value="ECO:0007669"/>
    <property type="project" value="UniProtKB-SubCell"/>
</dbReference>
<keyword evidence="12 19" id="KW-0067">ATP-binding</keyword>
<evidence type="ECO:0000256" key="18">
    <source>
        <dbReference type="ARBA" id="ARBA00048679"/>
    </source>
</evidence>
<evidence type="ECO:0000256" key="7">
    <source>
        <dbReference type="ARBA" id="ARBA00022692"/>
    </source>
</evidence>
<evidence type="ECO:0000256" key="9">
    <source>
        <dbReference type="ARBA" id="ARBA00022737"/>
    </source>
</evidence>
<dbReference type="InterPro" id="IPR017441">
    <property type="entry name" value="Protein_kinase_ATP_BS"/>
</dbReference>
<dbReference type="GO" id="GO:0005524">
    <property type="term" value="F:ATP binding"/>
    <property type="evidence" value="ECO:0007669"/>
    <property type="project" value="UniProtKB-UniRule"/>
</dbReference>
<evidence type="ECO:0000256" key="13">
    <source>
        <dbReference type="ARBA" id="ARBA00022989"/>
    </source>
</evidence>
<dbReference type="PROSITE" id="PS50011">
    <property type="entry name" value="PROTEIN_KINASE_DOM"/>
    <property type="match status" value="1"/>
</dbReference>
<comment type="subcellular location">
    <subcellularLocation>
        <location evidence="1">Membrane</location>
        <topology evidence="1">Single-pass type I membrane protein</topology>
    </subcellularLocation>
</comment>
<accession>A0A2H5N570</accession>
<dbReference type="InterPro" id="IPR011009">
    <property type="entry name" value="Kinase-like_dom_sf"/>
</dbReference>
<evidence type="ECO:0000256" key="19">
    <source>
        <dbReference type="PROSITE-ProRule" id="PRU10141"/>
    </source>
</evidence>
<keyword evidence="14 20" id="KW-0472">Membrane</keyword>
<dbReference type="EC" id="2.7.11.1" evidence="2"/>
<dbReference type="Gene3D" id="3.80.10.10">
    <property type="entry name" value="Ribonuclease Inhibitor"/>
    <property type="match status" value="1"/>
</dbReference>
<protein>
    <recommendedName>
        <fullName evidence="2">non-specific serine/threonine protein kinase</fullName>
        <ecNumber evidence="2">2.7.11.1</ecNumber>
    </recommendedName>
</protein>
<dbReference type="PANTHER" id="PTHR48005">
    <property type="entry name" value="LEUCINE RICH REPEAT KINASE 2"/>
    <property type="match status" value="1"/>
</dbReference>
<keyword evidence="6" id="KW-0808">Transferase</keyword>
<dbReference type="GO" id="GO:0004674">
    <property type="term" value="F:protein serine/threonine kinase activity"/>
    <property type="evidence" value="ECO:0007669"/>
    <property type="project" value="UniProtKB-KW"/>
</dbReference>
<evidence type="ECO:0000256" key="12">
    <source>
        <dbReference type="ARBA" id="ARBA00022840"/>
    </source>
</evidence>
<feature type="binding site" evidence="19">
    <location>
        <position position="221"/>
    </location>
    <ligand>
        <name>ATP</name>
        <dbReference type="ChEBI" id="CHEBI:30616"/>
    </ligand>
</feature>
<evidence type="ECO:0000313" key="22">
    <source>
        <dbReference type="EMBL" id="GAY35403.1"/>
    </source>
</evidence>
<keyword evidence="11" id="KW-0418">Kinase</keyword>
<evidence type="ECO:0000256" key="2">
    <source>
        <dbReference type="ARBA" id="ARBA00012513"/>
    </source>
</evidence>
<dbReference type="SUPFAM" id="SSF56112">
    <property type="entry name" value="Protein kinase-like (PK-like)"/>
    <property type="match status" value="1"/>
</dbReference>
<keyword evidence="8" id="KW-0732">Signal</keyword>
<evidence type="ECO:0000256" key="15">
    <source>
        <dbReference type="ARBA" id="ARBA00023170"/>
    </source>
</evidence>
<dbReference type="InterPro" id="IPR051420">
    <property type="entry name" value="Ser_Thr_Kinases_DiverseReg"/>
</dbReference>
<keyword evidence="7 20" id="KW-0812">Transmembrane</keyword>
<dbReference type="AlphaFoldDB" id="A0A2H5N570"/>
<evidence type="ECO:0000256" key="10">
    <source>
        <dbReference type="ARBA" id="ARBA00022741"/>
    </source>
</evidence>
<evidence type="ECO:0000256" key="20">
    <source>
        <dbReference type="SAM" id="Phobius"/>
    </source>
</evidence>
<proteinExistence type="predicted"/>
<evidence type="ECO:0000256" key="6">
    <source>
        <dbReference type="ARBA" id="ARBA00022679"/>
    </source>
</evidence>
<dbReference type="InterPro" id="IPR001245">
    <property type="entry name" value="Ser-Thr/Tyr_kinase_cat_dom"/>
</dbReference>
<keyword evidence="5" id="KW-0433">Leucine-rich repeat</keyword>
<evidence type="ECO:0000256" key="4">
    <source>
        <dbReference type="ARBA" id="ARBA00022553"/>
    </source>
</evidence>
<sequence>DSFRLQRLDLSNNKLGGSIPTRIGDCSVLQILILSHNSLSGRIPLKMGKLSSLSFLELKYNLVNGTIPSQLNSIETLQYLDDSILTTYSAEAFIGNKGLCSKLSGFPRRIDTPCSYESKKTPPNISIGLVIKVFLPIVVLLVNLLIGIVYLFTRNKDDSELAKKATTSLDSFSVWNFNGKTAFEELVEATEDFDIKYCIGTGSYGSVYKAELASGKTIALKKLHSSEELAFIKSFQNGACVLSNIRHQNIVKLYGFCLHKKCMFLIYECMERGSLFCVLRNGDEAVEFDWTKRVNAIKSAAHALSCLHHNCHRRFIELEAFVADFGVARLLNPDSSNVAMLAGTYGYIAPELAYTMIFTEKCGVYSFGVVALEVLMGRHPGDLLSLSSSPSFDPKMTLIKVLDQRLSPPVDRKIVQDIVHVSTIAFACLSSQPKPRPTMQHVSQEFLTSRTLIRKPFQEISVLELRNQGMHLVDQFDT</sequence>
<evidence type="ECO:0000256" key="14">
    <source>
        <dbReference type="ARBA" id="ARBA00023136"/>
    </source>
</evidence>
<comment type="catalytic activity">
    <reaction evidence="18">
        <text>L-seryl-[protein] + ATP = O-phospho-L-seryl-[protein] + ADP + H(+)</text>
        <dbReference type="Rhea" id="RHEA:17989"/>
        <dbReference type="Rhea" id="RHEA-COMP:9863"/>
        <dbReference type="Rhea" id="RHEA-COMP:11604"/>
        <dbReference type="ChEBI" id="CHEBI:15378"/>
        <dbReference type="ChEBI" id="CHEBI:29999"/>
        <dbReference type="ChEBI" id="CHEBI:30616"/>
        <dbReference type="ChEBI" id="CHEBI:83421"/>
        <dbReference type="ChEBI" id="CHEBI:456216"/>
        <dbReference type="EC" id="2.7.11.1"/>
    </reaction>
</comment>